<feature type="region of interest" description="Disordered" evidence="3">
    <location>
        <begin position="256"/>
        <end position="278"/>
    </location>
</feature>
<dbReference type="Gene3D" id="3.30.1120.90">
    <property type="entry name" value="Nucleosome assembly protein"/>
    <property type="match status" value="1"/>
</dbReference>
<keyword evidence="4" id="KW-1185">Reference proteome</keyword>
<evidence type="ECO:0000256" key="2">
    <source>
        <dbReference type="RuleBase" id="RU003876"/>
    </source>
</evidence>
<proteinExistence type="inferred from homology"/>
<name>A0A6P4JKE0_DROKI</name>
<protein>
    <submittedName>
        <fullName evidence="5">Nucleosome assembly protein 1-like 1 isoform X1</fullName>
    </submittedName>
</protein>
<evidence type="ECO:0000313" key="4">
    <source>
        <dbReference type="Proteomes" id="UP001652661"/>
    </source>
</evidence>
<dbReference type="GO" id="GO:0005634">
    <property type="term" value="C:nucleus"/>
    <property type="evidence" value="ECO:0007669"/>
    <property type="project" value="InterPro"/>
</dbReference>
<dbReference type="RefSeq" id="XP_017035119.1">
    <property type="nucleotide sequence ID" value="XM_017179630.3"/>
</dbReference>
<evidence type="ECO:0000313" key="5">
    <source>
        <dbReference type="RefSeq" id="XP_017035119.1"/>
    </source>
</evidence>
<organism evidence="4 5">
    <name type="scientific">Drosophila kikkawai</name>
    <name type="common">Fruit fly</name>
    <dbReference type="NCBI Taxonomy" id="30033"/>
    <lineage>
        <taxon>Eukaryota</taxon>
        <taxon>Metazoa</taxon>
        <taxon>Ecdysozoa</taxon>
        <taxon>Arthropoda</taxon>
        <taxon>Hexapoda</taxon>
        <taxon>Insecta</taxon>
        <taxon>Pterygota</taxon>
        <taxon>Neoptera</taxon>
        <taxon>Endopterygota</taxon>
        <taxon>Diptera</taxon>
        <taxon>Brachycera</taxon>
        <taxon>Muscomorpha</taxon>
        <taxon>Ephydroidea</taxon>
        <taxon>Drosophilidae</taxon>
        <taxon>Drosophila</taxon>
        <taxon>Sophophora</taxon>
    </lineage>
</organism>
<evidence type="ECO:0000256" key="3">
    <source>
        <dbReference type="SAM" id="MobiDB-lite"/>
    </source>
</evidence>
<dbReference type="GO" id="GO:0006334">
    <property type="term" value="P:nucleosome assembly"/>
    <property type="evidence" value="ECO:0007669"/>
    <property type="project" value="InterPro"/>
</dbReference>
<accession>A0A6P4JKE0</accession>
<sequence length="278" mass="32712">MESAMKSLEEKMKNLTTFSKPEDNDADFTDEERKTITELKQLYLETLKLDVTMQRDIYKMEKSYEDRHNTIYEKRKKILDEFRKQNHGDSNENVKNFWLNVLKVACKELINKNDEEILAFLSDVRSHLYVDDIVKFDIDFHFDKNEYFSNKVLKKTYFFNCLPDPKDPLLFDGAEIFKCEGCTIDWKTPKSRVKNSEPSFFDFFSPPTLPEDTDDDHYIDIHTILNNDFEMGFYLKERVIPKAVIFFTGEIVDCQSTSESDEDSDTDEEEASCNATGQ</sequence>
<dbReference type="InterPro" id="IPR037231">
    <property type="entry name" value="NAP-like_sf"/>
</dbReference>
<dbReference type="Gene3D" id="1.20.5.1500">
    <property type="match status" value="1"/>
</dbReference>
<dbReference type="OrthoDB" id="27325at2759"/>
<dbReference type="PANTHER" id="PTHR11875">
    <property type="entry name" value="TESTIS-SPECIFIC Y-ENCODED PROTEIN"/>
    <property type="match status" value="1"/>
</dbReference>
<dbReference type="Pfam" id="PF00956">
    <property type="entry name" value="NAP"/>
    <property type="match status" value="2"/>
</dbReference>
<dbReference type="InterPro" id="IPR002164">
    <property type="entry name" value="NAP_family"/>
</dbReference>
<evidence type="ECO:0000256" key="1">
    <source>
        <dbReference type="ARBA" id="ARBA00009947"/>
    </source>
</evidence>
<comment type="similarity">
    <text evidence="1 2">Belongs to the nucleosome assembly protein (NAP) family.</text>
</comment>
<gene>
    <name evidence="5" type="primary">LOC108083724</name>
</gene>
<dbReference type="AlphaFoldDB" id="A0A6P4JKE0"/>
<dbReference type="GeneID" id="108083724"/>
<dbReference type="SUPFAM" id="SSF143113">
    <property type="entry name" value="NAP-like"/>
    <property type="match status" value="1"/>
</dbReference>
<reference evidence="5" key="1">
    <citation type="submission" date="2025-08" db="UniProtKB">
        <authorList>
            <consortium name="RefSeq"/>
        </authorList>
    </citation>
    <scope>IDENTIFICATION</scope>
    <source>
        <strain evidence="5">14028-0561.14</strain>
        <tissue evidence="5">Whole fly</tissue>
    </source>
</reference>
<feature type="compositionally biased region" description="Acidic residues" evidence="3">
    <location>
        <begin position="259"/>
        <end position="271"/>
    </location>
</feature>
<dbReference type="Proteomes" id="UP001652661">
    <property type="component" value="Chromosome 3R"/>
</dbReference>